<dbReference type="InterPro" id="IPR017899">
    <property type="entry name" value="VPS28_C"/>
</dbReference>
<proteinExistence type="predicted"/>
<reference evidence="3 4" key="1">
    <citation type="submission" date="2020-07" db="EMBL/GenBank/DDBJ databases">
        <title>Endozoicomonas sp. nov., isolated from sediment.</title>
        <authorList>
            <person name="Gu T."/>
        </authorList>
    </citation>
    <scope>NUCLEOTIDE SEQUENCE [LARGE SCALE GENOMIC DNA]</scope>
    <source>
        <strain evidence="3 4">SM1973</strain>
    </source>
</reference>
<evidence type="ECO:0000256" key="1">
    <source>
        <dbReference type="SAM" id="MobiDB-lite"/>
    </source>
</evidence>
<gene>
    <name evidence="3" type="ORF">H0A36_09805</name>
</gene>
<evidence type="ECO:0000259" key="2">
    <source>
        <dbReference type="PROSITE" id="PS51310"/>
    </source>
</evidence>
<feature type="compositionally biased region" description="Polar residues" evidence="1">
    <location>
        <begin position="79"/>
        <end position="88"/>
    </location>
</feature>
<keyword evidence="4" id="KW-1185">Reference proteome</keyword>
<evidence type="ECO:0000313" key="3">
    <source>
        <dbReference type="EMBL" id="NYZ66304.1"/>
    </source>
</evidence>
<feature type="domain" description="VPS28 C-terminal" evidence="2">
    <location>
        <begin position="1"/>
        <end position="31"/>
    </location>
</feature>
<feature type="compositionally biased region" description="Basic residues" evidence="1">
    <location>
        <begin position="89"/>
        <end position="99"/>
    </location>
</feature>
<comment type="caution">
    <text evidence="3">The sequence shown here is derived from an EMBL/GenBank/DDBJ whole genome shotgun (WGS) entry which is preliminary data.</text>
</comment>
<dbReference type="PROSITE" id="PS51310">
    <property type="entry name" value="VPS28_C"/>
    <property type="match status" value="1"/>
</dbReference>
<evidence type="ECO:0000313" key="4">
    <source>
        <dbReference type="Proteomes" id="UP000569732"/>
    </source>
</evidence>
<dbReference type="RefSeq" id="WP_180568332.1">
    <property type="nucleotide sequence ID" value="NZ_JACCKB010000012.1"/>
</dbReference>
<feature type="region of interest" description="Disordered" evidence="1">
    <location>
        <begin position="79"/>
        <end position="99"/>
    </location>
</feature>
<dbReference type="AlphaFoldDB" id="A0A853I894"/>
<sequence length="99" mass="11281">MSASDELIEKKIQQIISDTERQYKEFENIQAGFQGLQQDMLRAGLPNQLSLTPAEQAELDRQLAQFNQQLDSELAQQKEYSIGSGSRTSIKRRPRGIKI</sequence>
<name>A0A853I894_9GAMM</name>
<protein>
    <recommendedName>
        <fullName evidence="2">VPS28 C-terminal domain-containing protein</fullName>
    </recommendedName>
</protein>
<accession>A0A853I894</accession>
<dbReference type="Proteomes" id="UP000569732">
    <property type="component" value="Unassembled WGS sequence"/>
</dbReference>
<dbReference type="EMBL" id="JACCKB010000012">
    <property type="protein sequence ID" value="NYZ66304.1"/>
    <property type="molecule type" value="Genomic_DNA"/>
</dbReference>
<organism evidence="3 4">
    <name type="scientific">Spartinivicinus marinus</name>
    <dbReference type="NCBI Taxonomy" id="2994442"/>
    <lineage>
        <taxon>Bacteria</taxon>
        <taxon>Pseudomonadati</taxon>
        <taxon>Pseudomonadota</taxon>
        <taxon>Gammaproteobacteria</taxon>
        <taxon>Oceanospirillales</taxon>
        <taxon>Zooshikellaceae</taxon>
        <taxon>Spartinivicinus</taxon>
    </lineage>
</organism>